<dbReference type="InParanoid" id="D2VQA0"/>
<evidence type="ECO:0000313" key="3">
    <source>
        <dbReference type="Proteomes" id="UP000006671"/>
    </source>
</evidence>
<name>D2VQA0_NAEGR</name>
<dbReference type="EMBL" id="GG738888">
    <property type="protein sequence ID" value="EFC41072.1"/>
    <property type="molecule type" value="Genomic_DNA"/>
</dbReference>
<dbReference type="AlphaFoldDB" id="D2VQA0"/>
<organism evidence="3">
    <name type="scientific">Naegleria gruberi</name>
    <name type="common">Amoeba</name>
    <dbReference type="NCBI Taxonomy" id="5762"/>
    <lineage>
        <taxon>Eukaryota</taxon>
        <taxon>Discoba</taxon>
        <taxon>Heterolobosea</taxon>
        <taxon>Tetramitia</taxon>
        <taxon>Eutetramitia</taxon>
        <taxon>Vahlkampfiidae</taxon>
        <taxon>Naegleria</taxon>
    </lineage>
</organism>
<reference evidence="2 3" key="1">
    <citation type="journal article" date="2010" name="Cell">
        <title>The genome of Naegleria gruberi illuminates early eukaryotic versatility.</title>
        <authorList>
            <person name="Fritz-Laylin L.K."/>
            <person name="Prochnik S.E."/>
            <person name="Ginger M.L."/>
            <person name="Dacks J.B."/>
            <person name="Carpenter M.L."/>
            <person name="Field M.C."/>
            <person name="Kuo A."/>
            <person name="Paredez A."/>
            <person name="Chapman J."/>
            <person name="Pham J."/>
            <person name="Shu S."/>
            <person name="Neupane R."/>
            <person name="Cipriano M."/>
            <person name="Mancuso J."/>
            <person name="Tu H."/>
            <person name="Salamov A."/>
            <person name="Lindquist E."/>
            <person name="Shapiro H."/>
            <person name="Lucas S."/>
            <person name="Grigoriev I.V."/>
            <person name="Cande W.Z."/>
            <person name="Fulton C."/>
            <person name="Rokhsar D.S."/>
            <person name="Dawson S.C."/>
        </authorList>
    </citation>
    <scope>NUCLEOTIDE SEQUENCE [LARGE SCALE GENOMIC DNA]</scope>
    <source>
        <strain evidence="2 3">NEG-M</strain>
    </source>
</reference>
<gene>
    <name evidence="2" type="ORF">NAEGRDRAFT_71076</name>
</gene>
<accession>D2VQA0</accession>
<feature type="transmembrane region" description="Helical" evidence="1">
    <location>
        <begin position="630"/>
        <end position="663"/>
    </location>
</feature>
<keyword evidence="1" id="KW-1133">Transmembrane helix</keyword>
<keyword evidence="3" id="KW-1185">Reference proteome</keyword>
<dbReference type="Proteomes" id="UP000006671">
    <property type="component" value="Unassembled WGS sequence"/>
</dbReference>
<sequence length="675" mass="74257">MACKSTPIAVSSIQNCVANVCQANIVVAGSVSTGSNSKMCMELFLDDTSLGTVNISLLDSYKIQTATTDGCYYTADPQYTWESTCRCHNQESLGCGSGAYCPIDSSKYPGTAYCFTSSWSDWGFWGNLANWGPCIFKDEGTMCAKVWVSGGYDYKVCQLGSPGAKNVVLHITTPMEELNIEYKDTVKTFLSPERSLNFTVSSVSGDDPQPSTFVMYRTAKPDDFYYLPAITTNRKTEYNYDRIGWFKSYGNDAGFRFDSSFKITDFVCRDNMGGRLEVKAAPVYSSLLEQYRASKLNYRVQLYDPSFFSGLAQSGTNLGVYNPYWSIGQGFMSYNPSDMSKVSFIGLTIQKEIVPYLYHVITTPFTLNTNLATNIQWSPSYAHCDFIQIYKEKNTCTQACVITKTPGAVNEYGFALMNSCTFDSSKLIPFTSAIVMKYPDFRPYKYEYSGLKITSTPYDDISTSTIPLSVNIASTTAYVSFTLTMNNFTVKFKSDSIMPKISNCNQKDNQVFYDLKSLSYSGKVLVYFSSPTIPSSNPTIGLVSQTYSTSISGSYKNAIVVIYVQNGDYKDQCAITINYNVTINDPPIVINNTDGGGGGGSGLSGILSFLNGFSPSLSEALKGFTEPIQIFITVLVFIGIAIGSLLAIGLAIGFIILIVKCAISLKGKKKKEKQQ</sequence>
<protein>
    <submittedName>
        <fullName evidence="2">Predicted protein</fullName>
    </submittedName>
</protein>
<evidence type="ECO:0000313" key="2">
    <source>
        <dbReference type="EMBL" id="EFC41072.1"/>
    </source>
</evidence>
<keyword evidence="1" id="KW-0812">Transmembrane</keyword>
<dbReference type="KEGG" id="ngr:NAEGRDRAFT_71076"/>
<dbReference type="VEuPathDB" id="AmoebaDB:NAEGRDRAFT_71076"/>
<keyword evidence="1" id="KW-0472">Membrane</keyword>
<dbReference type="GeneID" id="8855653"/>
<proteinExistence type="predicted"/>
<evidence type="ECO:0000256" key="1">
    <source>
        <dbReference type="SAM" id="Phobius"/>
    </source>
</evidence>
<dbReference type="RefSeq" id="XP_002673816.1">
    <property type="nucleotide sequence ID" value="XM_002673770.1"/>
</dbReference>